<evidence type="ECO:0000256" key="3">
    <source>
        <dbReference type="ARBA" id="ARBA00022840"/>
    </source>
</evidence>
<feature type="non-terminal residue" evidence="5">
    <location>
        <position position="61"/>
    </location>
</feature>
<dbReference type="PROSITE" id="PS00564">
    <property type="entry name" value="ARGININOSUCCIN_SYN_1"/>
    <property type="match status" value="1"/>
</dbReference>
<dbReference type="GO" id="GO:0005737">
    <property type="term" value="C:cytoplasm"/>
    <property type="evidence" value="ECO:0007669"/>
    <property type="project" value="TreeGrafter"/>
</dbReference>
<dbReference type="InterPro" id="IPR014729">
    <property type="entry name" value="Rossmann-like_a/b/a_fold"/>
</dbReference>
<dbReference type="InterPro" id="IPR018223">
    <property type="entry name" value="Arginosuc_synth_CS"/>
</dbReference>
<protein>
    <recommendedName>
        <fullName evidence="4">Arginosuccinate synthase-like N-terminal domain-containing protein</fullName>
    </recommendedName>
</protein>
<dbReference type="InterPro" id="IPR048267">
    <property type="entry name" value="Arginosuc_syn_N"/>
</dbReference>
<proteinExistence type="predicted"/>
<reference evidence="5" key="1">
    <citation type="journal article" date="2015" name="Nature">
        <title>Complex archaea that bridge the gap between prokaryotes and eukaryotes.</title>
        <authorList>
            <person name="Spang A."/>
            <person name="Saw J.H."/>
            <person name="Jorgensen S.L."/>
            <person name="Zaremba-Niedzwiedzka K."/>
            <person name="Martijn J."/>
            <person name="Lind A.E."/>
            <person name="van Eijk R."/>
            <person name="Schleper C."/>
            <person name="Guy L."/>
            <person name="Ettema T.J."/>
        </authorList>
    </citation>
    <scope>NUCLEOTIDE SEQUENCE</scope>
</reference>
<dbReference type="AlphaFoldDB" id="A0A0F8XF73"/>
<evidence type="ECO:0000256" key="1">
    <source>
        <dbReference type="ARBA" id="ARBA00022598"/>
    </source>
</evidence>
<keyword evidence="3" id="KW-0067">ATP-binding</keyword>
<dbReference type="Pfam" id="PF00764">
    <property type="entry name" value="Arginosuc_synth"/>
    <property type="match status" value="1"/>
</dbReference>
<dbReference type="GO" id="GO:0000050">
    <property type="term" value="P:urea cycle"/>
    <property type="evidence" value="ECO:0007669"/>
    <property type="project" value="TreeGrafter"/>
</dbReference>
<dbReference type="PANTHER" id="PTHR11587:SF2">
    <property type="entry name" value="ARGININOSUCCINATE SYNTHASE"/>
    <property type="match status" value="1"/>
</dbReference>
<dbReference type="GO" id="GO:0000053">
    <property type="term" value="P:argininosuccinate metabolic process"/>
    <property type="evidence" value="ECO:0007669"/>
    <property type="project" value="TreeGrafter"/>
</dbReference>
<dbReference type="SUPFAM" id="SSF52402">
    <property type="entry name" value="Adenine nucleotide alpha hydrolases-like"/>
    <property type="match status" value="1"/>
</dbReference>
<dbReference type="PANTHER" id="PTHR11587">
    <property type="entry name" value="ARGININOSUCCINATE SYNTHASE"/>
    <property type="match status" value="1"/>
</dbReference>
<dbReference type="Gene3D" id="3.40.50.620">
    <property type="entry name" value="HUPs"/>
    <property type="match status" value="1"/>
</dbReference>
<dbReference type="GO" id="GO:0006526">
    <property type="term" value="P:L-arginine biosynthetic process"/>
    <property type="evidence" value="ECO:0007669"/>
    <property type="project" value="InterPro"/>
</dbReference>
<dbReference type="GO" id="GO:0005524">
    <property type="term" value="F:ATP binding"/>
    <property type="evidence" value="ECO:0007669"/>
    <property type="project" value="UniProtKB-KW"/>
</dbReference>
<keyword evidence="1" id="KW-0436">Ligase</keyword>
<dbReference type="EMBL" id="LAZR01059419">
    <property type="protein sequence ID" value="KKK67827.1"/>
    <property type="molecule type" value="Genomic_DNA"/>
</dbReference>
<comment type="caution">
    <text evidence="5">The sequence shown here is derived from an EMBL/GenBank/DDBJ whole genome shotgun (WGS) entry which is preliminary data.</text>
</comment>
<organism evidence="5">
    <name type="scientific">marine sediment metagenome</name>
    <dbReference type="NCBI Taxonomy" id="412755"/>
    <lineage>
        <taxon>unclassified sequences</taxon>
        <taxon>metagenomes</taxon>
        <taxon>ecological metagenomes</taxon>
    </lineage>
</organism>
<dbReference type="InterPro" id="IPR001518">
    <property type="entry name" value="Arginosuc_synth"/>
</dbReference>
<evidence type="ECO:0000256" key="2">
    <source>
        <dbReference type="ARBA" id="ARBA00022741"/>
    </source>
</evidence>
<gene>
    <name evidence="5" type="ORF">LCGC14_2950190</name>
</gene>
<evidence type="ECO:0000313" key="5">
    <source>
        <dbReference type="EMBL" id="KKK67827.1"/>
    </source>
</evidence>
<feature type="domain" description="Arginosuccinate synthase-like N-terminal" evidence="4">
    <location>
        <begin position="4"/>
        <end position="58"/>
    </location>
</feature>
<dbReference type="GO" id="GO:0004055">
    <property type="term" value="F:argininosuccinate synthase activity"/>
    <property type="evidence" value="ECO:0007669"/>
    <property type="project" value="InterPro"/>
</dbReference>
<accession>A0A0F8XF73</accession>
<evidence type="ECO:0000259" key="4">
    <source>
        <dbReference type="Pfam" id="PF00764"/>
    </source>
</evidence>
<keyword evidence="2" id="KW-0547">Nucleotide-binding</keyword>
<sequence length="61" mass="6714">MAEKIVLAYSGGLDTSVAVRWLKEEGGYEVIALTVDVGMQRQREEAQSRALTAGAAKFVWR</sequence>
<name>A0A0F8XF73_9ZZZZ</name>